<dbReference type="InterPro" id="IPR011041">
    <property type="entry name" value="Quinoprot_gluc/sorb_DH_b-prop"/>
</dbReference>
<gene>
    <name evidence="3" type="ORF">GIW81_11720</name>
</gene>
<sequence length="383" mass="41286">MTSNALRSFVFLIIVGFCTAAQPALAVITDAPAPAKPSKIKVETFASGLEHPWGMQFLPDGRLLVTERPGRMRIVTKDGRLSPPLAGVPEVAAEGQGGLLDVLLAPDFAKSHIIYFSYGEPRDEGKNGTTVARAKLVFDGDGGKLEDVKVIFRQEPAAKSAHHFGSRLVWAKDGTLFVTTGERNVLRDQSQNPANDIGKVIRINADGTIPSDNPKLEGWAPEVWSIGHRNMQGAALRPETGTLYVVEHGAQGGDELNHPEAGKNYGWPVITYGIDYSGEKIGEGSEKAGMEPAVYYWVPSIATSGLAFYDGDLFPDWKGNAFVGGLAGTQVQRLVLEGDEVVAAETLLDDQGKRIRDVRQGPDGALWLLTDDSGEVLRVTPEQ</sequence>
<dbReference type="PANTHER" id="PTHR19328">
    <property type="entry name" value="HEDGEHOG-INTERACTING PROTEIN"/>
    <property type="match status" value="1"/>
</dbReference>
<keyword evidence="1" id="KW-0732">Signal</keyword>
<evidence type="ECO:0000259" key="2">
    <source>
        <dbReference type="Pfam" id="PF07995"/>
    </source>
</evidence>
<organism evidence="3 4">
    <name type="scientific">Hyphomicrobium album</name>
    <dbReference type="NCBI Taxonomy" id="2665159"/>
    <lineage>
        <taxon>Bacteria</taxon>
        <taxon>Pseudomonadati</taxon>
        <taxon>Pseudomonadota</taxon>
        <taxon>Alphaproteobacteria</taxon>
        <taxon>Hyphomicrobiales</taxon>
        <taxon>Hyphomicrobiaceae</taxon>
        <taxon>Hyphomicrobium</taxon>
    </lineage>
</organism>
<dbReference type="EMBL" id="WMBQ01000001">
    <property type="protein sequence ID" value="MTD94999.1"/>
    <property type="molecule type" value="Genomic_DNA"/>
</dbReference>
<name>A0A6I3KKM0_9HYPH</name>
<accession>A0A6I3KKM0</accession>
<dbReference type="Proteomes" id="UP000440694">
    <property type="component" value="Unassembled WGS sequence"/>
</dbReference>
<keyword evidence="4" id="KW-1185">Reference proteome</keyword>
<dbReference type="SUPFAM" id="SSF50952">
    <property type="entry name" value="Soluble quinoprotein glucose dehydrogenase"/>
    <property type="match status" value="1"/>
</dbReference>
<evidence type="ECO:0000313" key="3">
    <source>
        <dbReference type="EMBL" id="MTD94999.1"/>
    </source>
</evidence>
<dbReference type="InterPro" id="IPR011042">
    <property type="entry name" value="6-blade_b-propeller_TolB-like"/>
</dbReference>
<proteinExistence type="predicted"/>
<dbReference type="RefSeq" id="WP_154739352.1">
    <property type="nucleotide sequence ID" value="NZ_WMBQ01000001.1"/>
</dbReference>
<feature type="chain" id="PRO_5026311629" evidence="1">
    <location>
        <begin position="27"/>
        <end position="383"/>
    </location>
</feature>
<dbReference type="InterPro" id="IPR012938">
    <property type="entry name" value="Glc/Sorbosone_DH"/>
</dbReference>
<dbReference type="Gene3D" id="2.120.10.30">
    <property type="entry name" value="TolB, C-terminal domain"/>
    <property type="match status" value="1"/>
</dbReference>
<reference evidence="3 4" key="1">
    <citation type="submission" date="2019-11" db="EMBL/GenBank/DDBJ databases">
        <title>Identification of a novel strain.</title>
        <authorList>
            <person name="Xu Q."/>
            <person name="Wang G."/>
        </authorList>
    </citation>
    <scope>NUCLEOTIDE SEQUENCE [LARGE SCALE GENOMIC DNA]</scope>
    <source>
        <strain evidence="4">xq</strain>
    </source>
</reference>
<dbReference type="Pfam" id="PF07995">
    <property type="entry name" value="GSDH"/>
    <property type="match status" value="1"/>
</dbReference>
<evidence type="ECO:0000256" key="1">
    <source>
        <dbReference type="SAM" id="SignalP"/>
    </source>
</evidence>
<feature type="domain" description="Glucose/Sorbosone dehydrogenase" evidence="2">
    <location>
        <begin position="49"/>
        <end position="378"/>
    </location>
</feature>
<evidence type="ECO:0000313" key="4">
    <source>
        <dbReference type="Proteomes" id="UP000440694"/>
    </source>
</evidence>
<comment type="caution">
    <text evidence="3">The sequence shown here is derived from an EMBL/GenBank/DDBJ whole genome shotgun (WGS) entry which is preliminary data.</text>
</comment>
<feature type="signal peptide" evidence="1">
    <location>
        <begin position="1"/>
        <end position="26"/>
    </location>
</feature>
<dbReference type="AlphaFoldDB" id="A0A6I3KKM0"/>
<dbReference type="PANTHER" id="PTHR19328:SF75">
    <property type="entry name" value="ALDOSE SUGAR DEHYDROGENASE YLII"/>
    <property type="match status" value="1"/>
</dbReference>
<protein>
    <submittedName>
        <fullName evidence="3">PQQ-dependent sugar dehydrogenase</fullName>
    </submittedName>
</protein>